<evidence type="ECO:0000256" key="1">
    <source>
        <dbReference type="SAM" id="MobiDB-lite"/>
    </source>
</evidence>
<organism evidence="3 4">
    <name type="scientific">Blepharisma stoltei</name>
    <dbReference type="NCBI Taxonomy" id="1481888"/>
    <lineage>
        <taxon>Eukaryota</taxon>
        <taxon>Sar</taxon>
        <taxon>Alveolata</taxon>
        <taxon>Ciliophora</taxon>
        <taxon>Postciliodesmatophora</taxon>
        <taxon>Heterotrichea</taxon>
        <taxon>Heterotrichida</taxon>
        <taxon>Blepharismidae</taxon>
        <taxon>Blepharisma</taxon>
    </lineage>
</organism>
<evidence type="ECO:0000313" key="3">
    <source>
        <dbReference type="EMBL" id="CAG9334668.1"/>
    </source>
</evidence>
<proteinExistence type="predicted"/>
<sequence>MGCVTSRRSPGSVVSGSIHLNYKPNPGEDSEIEEIAELPIRAQDEDFDLVSAVELSVSCNNLFAGKGITFRPYCCILYRWWYRKLSRKRSHRNSKKNLNPSFIKSFKISYSFEKQLRFRFDVYNINYSNIPKALSGKHR</sequence>
<feature type="region of interest" description="Disordered" evidence="1">
    <location>
        <begin position="1"/>
        <end position="25"/>
    </location>
</feature>
<dbReference type="Proteomes" id="UP001162131">
    <property type="component" value="Unassembled WGS sequence"/>
</dbReference>
<dbReference type="EMBL" id="CAJZBQ010000058">
    <property type="protein sequence ID" value="CAG9334668.1"/>
    <property type="molecule type" value="Genomic_DNA"/>
</dbReference>
<comment type="caution">
    <text evidence="3">The sequence shown here is derived from an EMBL/GenBank/DDBJ whole genome shotgun (WGS) entry which is preliminary data.</text>
</comment>
<dbReference type="AlphaFoldDB" id="A0AAU9KG44"/>
<gene>
    <name evidence="3" type="ORF">BSTOLATCC_MIC61275</name>
</gene>
<feature type="compositionally biased region" description="Low complexity" evidence="1">
    <location>
        <begin position="1"/>
        <end position="17"/>
    </location>
</feature>
<evidence type="ECO:0000259" key="2">
    <source>
        <dbReference type="Pfam" id="PF00168"/>
    </source>
</evidence>
<reference evidence="3" key="1">
    <citation type="submission" date="2021-09" db="EMBL/GenBank/DDBJ databases">
        <authorList>
            <consortium name="AG Swart"/>
            <person name="Singh M."/>
            <person name="Singh A."/>
            <person name="Seah K."/>
            <person name="Emmerich C."/>
        </authorList>
    </citation>
    <scope>NUCLEOTIDE SEQUENCE</scope>
    <source>
        <strain evidence="3">ATCC30299</strain>
    </source>
</reference>
<keyword evidence="4" id="KW-1185">Reference proteome</keyword>
<dbReference type="Pfam" id="PF00168">
    <property type="entry name" value="C2"/>
    <property type="match status" value="1"/>
</dbReference>
<name>A0AAU9KG44_9CILI</name>
<feature type="domain" description="C2" evidence="2">
    <location>
        <begin position="57"/>
        <end position="126"/>
    </location>
</feature>
<dbReference type="InterPro" id="IPR000008">
    <property type="entry name" value="C2_dom"/>
</dbReference>
<protein>
    <recommendedName>
        <fullName evidence="2">C2 domain-containing protein</fullName>
    </recommendedName>
</protein>
<accession>A0AAU9KG44</accession>
<evidence type="ECO:0000313" key="4">
    <source>
        <dbReference type="Proteomes" id="UP001162131"/>
    </source>
</evidence>